<dbReference type="Proteomes" id="UP000095210">
    <property type="component" value="Chromosome"/>
</dbReference>
<protein>
    <submittedName>
        <fullName evidence="1">Uncharacterized protein</fullName>
    </submittedName>
</protein>
<name>A0AAC9HP11_9PSEU</name>
<gene>
    <name evidence="1" type="ORF">TL08_10000</name>
</gene>
<sequence>MARLLSERLADRAVVLEQDVLWVEGLRDPTDDHRHFRSTWLRLAAMIHQSGRPAVLCGTVVPIELERLPERALFSEIRYLSLVTDREILAERLRGRPAWRQWSEPRIAETLEFTDWLVATAATMTPPVRLLDTTGVPTVETADEVARWIGAALNSESDSAAE</sequence>
<dbReference type="EMBL" id="CP014859">
    <property type="protein sequence ID" value="AOS62815.1"/>
    <property type="molecule type" value="Genomic_DNA"/>
</dbReference>
<dbReference type="SUPFAM" id="SSF52540">
    <property type="entry name" value="P-loop containing nucleoside triphosphate hydrolases"/>
    <property type="match status" value="1"/>
</dbReference>
<evidence type="ECO:0000313" key="2">
    <source>
        <dbReference type="Proteomes" id="UP000095210"/>
    </source>
</evidence>
<reference evidence="2" key="1">
    <citation type="submission" date="2016-03" db="EMBL/GenBank/DDBJ databases">
        <title>Complete genome sequence of the type strain Actinoalloteichus hymeniacidonis DSM 45092.</title>
        <authorList>
            <person name="Schaffert L."/>
            <person name="Albersmeier A."/>
            <person name="Winkler A."/>
            <person name="Kalinowski J."/>
            <person name="Zotchev S."/>
            <person name="Ruckert C."/>
        </authorList>
    </citation>
    <scope>NUCLEOTIDE SEQUENCE [LARGE SCALE GENOMIC DNA]</scope>
    <source>
        <strain evidence="2">HPA177(T) (DSM 45092(T))</strain>
    </source>
</reference>
<dbReference type="KEGG" id="ahm:TL08_10000"/>
<keyword evidence="2" id="KW-1185">Reference proteome</keyword>
<dbReference type="InterPro" id="IPR027417">
    <property type="entry name" value="P-loop_NTPase"/>
</dbReference>
<proteinExistence type="predicted"/>
<dbReference type="AlphaFoldDB" id="A0AAC9HP11"/>
<accession>A0AAC9HP11</accession>
<organism evidence="1 2">
    <name type="scientific">Actinoalloteichus hymeniacidonis</name>
    <dbReference type="NCBI Taxonomy" id="340345"/>
    <lineage>
        <taxon>Bacteria</taxon>
        <taxon>Bacillati</taxon>
        <taxon>Actinomycetota</taxon>
        <taxon>Actinomycetes</taxon>
        <taxon>Pseudonocardiales</taxon>
        <taxon>Pseudonocardiaceae</taxon>
        <taxon>Actinoalloteichus</taxon>
    </lineage>
</organism>
<dbReference type="Gene3D" id="3.40.50.300">
    <property type="entry name" value="P-loop containing nucleotide triphosphate hydrolases"/>
    <property type="match status" value="1"/>
</dbReference>
<evidence type="ECO:0000313" key="1">
    <source>
        <dbReference type="EMBL" id="AOS62815.1"/>
    </source>
</evidence>